<keyword evidence="3" id="KW-1185">Reference proteome</keyword>
<feature type="region of interest" description="Disordered" evidence="1">
    <location>
        <begin position="1"/>
        <end position="199"/>
    </location>
</feature>
<feature type="compositionally biased region" description="Basic and acidic residues" evidence="1">
    <location>
        <begin position="25"/>
        <end position="49"/>
    </location>
</feature>
<sequence>MPRGRPAKGAKKGRPVKAAADEVEAESKTEQNEEQKEKEELAERSKQEGPEEIEVSDTKESQQNIASEQKTEQKEEQEEHDLVESSKQEEPEEINSLDTEESEQNVASEQKKEQKEEQKGKQEQDLAERSKQEEPEEIEVSDTKESKQNIASEQKMEEKEKEQDLVEQSKQEPEENEASEHKAEDRKGDGNGELKQGPKQVLINRAPVLTLWVAVVAEREGYTFEEGLSFGKFISGLFARTKGKRIGIFDDEMESEVQKAAEKGGSKNRKKRKLEEVERFEVFGMKLPGKRLENGLRPAVQNGKPIYPNVVSAYLHRASGVDFDPVKAAMEELARAIPSDKIGNEAYHLYEKFRPQVQDGRKGWGAKGVLDLNLIQHLAQEYTKS</sequence>
<feature type="compositionally biased region" description="Acidic residues" evidence="1">
    <location>
        <begin position="90"/>
        <end position="103"/>
    </location>
</feature>
<feature type="compositionally biased region" description="Basic and acidic residues" evidence="1">
    <location>
        <begin position="154"/>
        <end position="192"/>
    </location>
</feature>
<dbReference type="EMBL" id="OZ020099">
    <property type="protein sequence ID" value="CAK9271287.1"/>
    <property type="molecule type" value="Genomic_DNA"/>
</dbReference>
<accession>A0ABP0X113</accession>
<organism evidence="2 3">
    <name type="scientific">Sphagnum jensenii</name>
    <dbReference type="NCBI Taxonomy" id="128206"/>
    <lineage>
        <taxon>Eukaryota</taxon>
        <taxon>Viridiplantae</taxon>
        <taxon>Streptophyta</taxon>
        <taxon>Embryophyta</taxon>
        <taxon>Bryophyta</taxon>
        <taxon>Sphagnophytina</taxon>
        <taxon>Sphagnopsida</taxon>
        <taxon>Sphagnales</taxon>
        <taxon>Sphagnaceae</taxon>
        <taxon>Sphagnum</taxon>
    </lineage>
</organism>
<gene>
    <name evidence="2" type="ORF">CSSPJE1EN1_LOCUS16765</name>
</gene>
<reference evidence="2" key="1">
    <citation type="submission" date="2024-02" db="EMBL/GenBank/DDBJ databases">
        <authorList>
            <consortium name="ELIXIR-Norway"/>
            <consortium name="Elixir Norway"/>
        </authorList>
    </citation>
    <scope>NUCLEOTIDE SEQUENCE</scope>
</reference>
<feature type="compositionally biased region" description="Basic residues" evidence="1">
    <location>
        <begin position="1"/>
        <end position="15"/>
    </location>
</feature>
<dbReference type="Proteomes" id="UP001497444">
    <property type="component" value="Chromosome 4"/>
</dbReference>
<evidence type="ECO:0000256" key="1">
    <source>
        <dbReference type="SAM" id="MobiDB-lite"/>
    </source>
</evidence>
<feature type="compositionally biased region" description="Basic and acidic residues" evidence="1">
    <location>
        <begin position="109"/>
        <end position="133"/>
    </location>
</feature>
<evidence type="ECO:0000313" key="3">
    <source>
        <dbReference type="Proteomes" id="UP001497444"/>
    </source>
</evidence>
<protein>
    <submittedName>
        <fullName evidence="2">Uncharacterized protein</fullName>
    </submittedName>
</protein>
<name>A0ABP0X113_9BRYO</name>
<evidence type="ECO:0000313" key="2">
    <source>
        <dbReference type="EMBL" id="CAK9271287.1"/>
    </source>
</evidence>
<proteinExistence type="predicted"/>
<feature type="compositionally biased region" description="Basic and acidic residues" evidence="1">
    <location>
        <begin position="80"/>
        <end position="89"/>
    </location>
</feature>